<reference evidence="2" key="1">
    <citation type="journal article" date="2019" name="Int. J. Syst. Evol. Microbiol.">
        <title>The Global Catalogue of Microorganisms (GCM) 10K type strain sequencing project: providing services to taxonomists for standard genome sequencing and annotation.</title>
        <authorList>
            <consortium name="The Broad Institute Genomics Platform"/>
            <consortium name="The Broad Institute Genome Sequencing Center for Infectious Disease"/>
            <person name="Wu L."/>
            <person name="Ma J."/>
        </authorList>
    </citation>
    <scope>NUCLEOTIDE SEQUENCE [LARGE SCALE GENOMIC DNA]</scope>
    <source>
        <strain evidence="2">KCTC 12848</strain>
    </source>
</reference>
<keyword evidence="2" id="KW-1185">Reference proteome</keyword>
<proteinExistence type="predicted"/>
<sequence>MREFEVELPEHGGLRALSYSPGRKTASLSVAKKLGASAAVAFMMWTSRESARNGRVVINGVINGVVYEGEPENPRGPGLRTAIAKGGITGALISGDIETIFRRAEEGYCDGNNRLLIAGPVREDDIVDRYELP</sequence>
<dbReference type="RefSeq" id="WP_344043921.1">
    <property type="nucleotide sequence ID" value="NZ_BAAAKE010000054.1"/>
</dbReference>
<dbReference type="Proteomes" id="UP001595833">
    <property type="component" value="Unassembled WGS sequence"/>
</dbReference>
<accession>A0ABV9Y4M5</accession>
<gene>
    <name evidence="1" type="ORF">ACFPFM_25955</name>
</gene>
<comment type="caution">
    <text evidence="1">The sequence shown here is derived from an EMBL/GenBank/DDBJ whole genome shotgun (WGS) entry which is preliminary data.</text>
</comment>
<dbReference type="EMBL" id="JBHSJB010000027">
    <property type="protein sequence ID" value="MFC5057178.1"/>
    <property type="molecule type" value="Genomic_DNA"/>
</dbReference>
<evidence type="ECO:0000313" key="2">
    <source>
        <dbReference type="Proteomes" id="UP001595833"/>
    </source>
</evidence>
<evidence type="ECO:0000313" key="1">
    <source>
        <dbReference type="EMBL" id="MFC5057178.1"/>
    </source>
</evidence>
<organism evidence="1 2">
    <name type="scientific">Saccharothrix xinjiangensis</name>
    <dbReference type="NCBI Taxonomy" id="204798"/>
    <lineage>
        <taxon>Bacteria</taxon>
        <taxon>Bacillati</taxon>
        <taxon>Actinomycetota</taxon>
        <taxon>Actinomycetes</taxon>
        <taxon>Pseudonocardiales</taxon>
        <taxon>Pseudonocardiaceae</taxon>
        <taxon>Saccharothrix</taxon>
    </lineage>
</organism>
<protein>
    <submittedName>
        <fullName evidence="1">Uncharacterized protein</fullName>
    </submittedName>
</protein>
<name>A0ABV9Y4M5_9PSEU</name>